<dbReference type="AlphaFoldDB" id="A0A9X0QH44"/>
<keyword evidence="2" id="KW-1185">Reference proteome</keyword>
<dbReference type="Gene3D" id="3.40.50.720">
    <property type="entry name" value="NAD(P)-binding Rossmann-like Domain"/>
    <property type="match status" value="1"/>
</dbReference>
<protein>
    <submittedName>
        <fullName evidence="1">Tetratricopeptide (TPR) repeat protein</fullName>
    </submittedName>
</protein>
<dbReference type="RefSeq" id="WP_183979723.1">
    <property type="nucleotide sequence ID" value="NZ_JACHEB010000010.1"/>
</dbReference>
<name>A0A9X0QH44_9BACT</name>
<evidence type="ECO:0000313" key="1">
    <source>
        <dbReference type="EMBL" id="MBB5330332.1"/>
    </source>
</evidence>
<organism evidence="1 2">
    <name type="scientific">Tunturiibacter gelidiferens</name>
    <dbReference type="NCBI Taxonomy" id="3069689"/>
    <lineage>
        <taxon>Bacteria</taxon>
        <taxon>Pseudomonadati</taxon>
        <taxon>Acidobacteriota</taxon>
        <taxon>Terriglobia</taxon>
        <taxon>Terriglobales</taxon>
        <taxon>Acidobacteriaceae</taxon>
        <taxon>Tunturiibacter</taxon>
    </lineage>
</organism>
<dbReference type="Proteomes" id="UP000535182">
    <property type="component" value="Unassembled WGS sequence"/>
</dbReference>
<reference evidence="1 2" key="1">
    <citation type="submission" date="2020-08" db="EMBL/GenBank/DDBJ databases">
        <title>Genomic Encyclopedia of Type Strains, Phase IV (KMG-V): Genome sequencing to study the core and pangenomes of soil and plant-associated prokaryotes.</title>
        <authorList>
            <person name="Whitman W."/>
        </authorList>
    </citation>
    <scope>NUCLEOTIDE SEQUENCE [LARGE SCALE GENOMIC DNA]</scope>
    <source>
        <strain evidence="1 2">X5P2</strain>
    </source>
</reference>
<dbReference type="SUPFAM" id="SSF51735">
    <property type="entry name" value="NAD(P)-binding Rossmann-fold domains"/>
    <property type="match status" value="1"/>
</dbReference>
<evidence type="ECO:0000313" key="2">
    <source>
        <dbReference type="Proteomes" id="UP000535182"/>
    </source>
</evidence>
<sequence>MQAGAPSFENLRSQGWIQVIQDRVVIPVDYVRAFQREYPGYAEAFDWLQKKQYSVRYLPRMPVDSEIEPVIESLNTGSLSLDELRSPRPDWVASRRWEQLCSEQPLNAPLARWLEDWKLLRWPSFVPQRTWSAYALERFHSAVFSLIESEPLADWDHIHEEIATYMAHQQGASIELARKSLPAVPSTLVERYIWSNTYGLERFFLARIWPLEGHTALISLLIRDIQDTENCPAPHPLWARLYPLIARKTELLFLFGLQPSARSLPIADMLLLGSSTALTCLLLWQWSLPGDALAGNELRESSERLKEDAFLNAAEVLRYLGDNDEVEVAEVAALLRVIFGDGIARTGSSEESSERMRQTLIQTLSEIGRTKLISILEGAAQSGLGGPAEGMFTGLLSLVDASGDVNGISGAPFVTAYGNAVVTGHFRISARQMDKGQSLSLYNLARQSGAGYISSFFDPLNLASRFAAVSADPNSIEALQTLDSIKRSIRVHVRVLCRIVARLDTEVPQDLVAALVSAVRSGSSNRLDRKQVDAFAAGFDSERPGKDRDRPISADLGEALTALSDEQRQQLLTTILMIEEPATLAQLLSYVPSVLQTLIRDRIKVLTPGYSSRLLMLTEEQTRIEHLLNAGVTDIAALFLDKENELETLGKVPGRSLQRLRFRLRLLLQTERWEELDNLPVPDDISDLDKASAQDALEFYRGLSLLARRQPVQAADIFHRLHVRHREIPAYFTNLHAAKTLALVIDNNFGFLDSDRRQQARELIAAGRRQVNSHRNLAETDRTPILLNSALLSLAIQRPNQALDLLSAIKSDRPSETLYAYRALALHRLGNPGAALGTLQEAENRLGKTQLVEAVANQINAGTPFFGPISSSTDEDPVPWIRRATEKLLTLDAVDQARALSPTDATIGDFLLRHLRKASAGVTQLRPMMRKLGLDSSEDDVTSVLQGILNARLRLVSWALGDQSKGGWTAQENPGERDLIVKRDTANLLRQIEVAIANGKAARSFDFILSTVSADLPWDGYVAALRPQGQLCIVGVPEKPIAFSAFNLMFGEKAVVGGQPAPFTRYNKCSRSQRSTGSSQ</sequence>
<comment type="caution">
    <text evidence="1">The sequence shown here is derived from an EMBL/GenBank/DDBJ whole genome shotgun (WGS) entry which is preliminary data.</text>
</comment>
<accession>A0A9X0QH44</accession>
<dbReference type="EMBL" id="JACHEB010000010">
    <property type="protein sequence ID" value="MBB5330332.1"/>
    <property type="molecule type" value="Genomic_DNA"/>
</dbReference>
<proteinExistence type="predicted"/>
<gene>
    <name evidence="1" type="ORF">HDF14_003967</name>
</gene>
<dbReference type="InterPro" id="IPR036291">
    <property type="entry name" value="NAD(P)-bd_dom_sf"/>
</dbReference>